<feature type="transmembrane region" description="Helical" evidence="1">
    <location>
        <begin position="38"/>
        <end position="58"/>
    </location>
</feature>
<sequence length="169" mass="17059">MGWFLGLGAAGLLLLVLSLVFDGVLEGIFDGLGAGPDGLLSLPVIAGFMSMLGFAGAITLGTTGLGAVAAAATGVLAGTGAGWLTWRLSRALMRDDDASAAPRRDDLLGTSGPVVTGIPADGYGEVLLYPGGQPRKFAAKSSSPVTRGTEVWVESVLSATSVTVRPVER</sequence>
<feature type="transmembrane region" description="Helical" evidence="1">
    <location>
        <begin position="65"/>
        <end position="86"/>
    </location>
</feature>
<comment type="caution">
    <text evidence="2">The sequence shown here is derived from an EMBL/GenBank/DDBJ whole genome shotgun (WGS) entry which is preliminary data.</text>
</comment>
<keyword evidence="3" id="KW-1185">Reference proteome</keyword>
<evidence type="ECO:0008006" key="4">
    <source>
        <dbReference type="Google" id="ProtNLM"/>
    </source>
</evidence>
<dbReference type="EMBL" id="JAMQGM010000022">
    <property type="protein sequence ID" value="MCM2577803.1"/>
    <property type="molecule type" value="Genomic_DNA"/>
</dbReference>
<keyword evidence="1" id="KW-0812">Transmembrane</keyword>
<dbReference type="Gene3D" id="2.40.50.140">
    <property type="entry name" value="Nucleic acid-binding proteins"/>
    <property type="match status" value="1"/>
</dbReference>
<proteinExistence type="predicted"/>
<evidence type="ECO:0000313" key="2">
    <source>
        <dbReference type="EMBL" id="MCM2577803.1"/>
    </source>
</evidence>
<dbReference type="Proteomes" id="UP001167160">
    <property type="component" value="Unassembled WGS sequence"/>
</dbReference>
<name>A0ABT0X780_9ACTN</name>
<evidence type="ECO:0000313" key="3">
    <source>
        <dbReference type="Proteomes" id="UP001167160"/>
    </source>
</evidence>
<protein>
    <recommendedName>
        <fullName evidence="4">NfeD-like C-terminal domain-containing protein</fullName>
    </recommendedName>
</protein>
<evidence type="ECO:0000256" key="1">
    <source>
        <dbReference type="SAM" id="Phobius"/>
    </source>
</evidence>
<dbReference type="InterPro" id="IPR012340">
    <property type="entry name" value="NA-bd_OB-fold"/>
</dbReference>
<accession>A0ABT0X780</accession>
<organism evidence="2 3">
    <name type="scientific">Streptomyces meridianus</name>
    <dbReference type="NCBI Taxonomy" id="2938945"/>
    <lineage>
        <taxon>Bacteria</taxon>
        <taxon>Bacillati</taxon>
        <taxon>Actinomycetota</taxon>
        <taxon>Actinomycetes</taxon>
        <taxon>Kitasatosporales</taxon>
        <taxon>Streptomycetaceae</taxon>
        <taxon>Streptomyces</taxon>
    </lineage>
</organism>
<reference evidence="2" key="1">
    <citation type="journal article" date="2023" name="Int. J. Syst. Evol. Microbiol.">
        <title>Streptomyces meridianus sp. nov. isolated from brackish water of the Tagus estuary in Alcochete, Portugal.</title>
        <authorList>
            <person name="Santos J.D.N."/>
            <person name="Klimek D."/>
            <person name="Calusinska M."/>
            <person name="Lobo Da Cunha A."/>
            <person name="Catita J."/>
            <person name="Goncalves H."/>
            <person name="Gonzalez I."/>
            <person name="Reyes F."/>
            <person name="Lage O.M."/>
        </authorList>
    </citation>
    <scope>NUCLEOTIDE SEQUENCE</scope>
    <source>
        <strain evidence="2">MTZ3.1</strain>
    </source>
</reference>
<keyword evidence="1" id="KW-0472">Membrane</keyword>
<gene>
    <name evidence="2" type="ORF">M1E25_10615</name>
</gene>
<keyword evidence="1" id="KW-1133">Transmembrane helix</keyword>
<dbReference type="RefSeq" id="WP_251413161.1">
    <property type="nucleotide sequence ID" value="NZ_JAMQGM010000022.1"/>
</dbReference>